<dbReference type="InterPro" id="IPR050238">
    <property type="entry name" value="DNA_Rep/Repair_Clamp_Loader"/>
</dbReference>
<evidence type="ECO:0000313" key="5">
    <source>
        <dbReference type="Proteomes" id="UP000076643"/>
    </source>
</evidence>
<evidence type="ECO:0000256" key="3">
    <source>
        <dbReference type="ARBA" id="ARBA00049244"/>
    </source>
</evidence>
<protein>
    <recommendedName>
        <fullName evidence="1">DNA-directed DNA polymerase</fullName>
        <ecNumber evidence="1">2.7.7.7</ecNumber>
    </recommendedName>
</protein>
<keyword evidence="2" id="KW-0239">DNA-directed DNA polymerase</keyword>
<dbReference type="GO" id="GO:0009360">
    <property type="term" value="C:DNA polymerase III complex"/>
    <property type="evidence" value="ECO:0007669"/>
    <property type="project" value="TreeGrafter"/>
</dbReference>
<evidence type="ECO:0000256" key="2">
    <source>
        <dbReference type="ARBA" id="ARBA00022932"/>
    </source>
</evidence>
<organism evidence="4 5">
    <name type="scientific">Pseudoalteromonas luteoviolacea DSM 6061</name>
    <dbReference type="NCBI Taxonomy" id="1365250"/>
    <lineage>
        <taxon>Bacteria</taxon>
        <taxon>Pseudomonadati</taxon>
        <taxon>Pseudomonadota</taxon>
        <taxon>Gammaproteobacteria</taxon>
        <taxon>Alteromonadales</taxon>
        <taxon>Pseudoalteromonadaceae</taxon>
        <taxon>Pseudoalteromonas</taxon>
    </lineage>
</organism>
<dbReference type="EMBL" id="AUYB01000132">
    <property type="protein sequence ID" value="KZN32378.1"/>
    <property type="molecule type" value="Genomic_DNA"/>
</dbReference>
<name>A0A166V8X9_9GAMM</name>
<reference evidence="4 5" key="1">
    <citation type="submission" date="2013-07" db="EMBL/GenBank/DDBJ databases">
        <title>Comparative Genomic and Metabolomic Analysis of Twelve Strains of Pseudoalteromonas luteoviolacea.</title>
        <authorList>
            <person name="Vynne N.G."/>
            <person name="Mansson M."/>
            <person name="Gram L."/>
        </authorList>
    </citation>
    <scope>NUCLEOTIDE SEQUENCE [LARGE SCALE GENOMIC DNA]</scope>
    <source>
        <strain evidence="4 5">DSM 6061</strain>
    </source>
</reference>
<dbReference type="NCBIfam" id="TIGR00678">
    <property type="entry name" value="holB"/>
    <property type="match status" value="1"/>
</dbReference>
<dbReference type="PATRIC" id="fig|1365250.3.peg.4224"/>
<dbReference type="RefSeq" id="WP_063356435.1">
    <property type="nucleotide sequence ID" value="NZ_AQHB01000023.1"/>
</dbReference>
<dbReference type="AlphaFoldDB" id="A0A166V8X9"/>
<dbReference type="PANTHER" id="PTHR11669:SF8">
    <property type="entry name" value="DNA POLYMERASE III SUBUNIT DELTA"/>
    <property type="match status" value="1"/>
</dbReference>
<dbReference type="SUPFAM" id="SSF52540">
    <property type="entry name" value="P-loop containing nucleoside triphosphate hydrolases"/>
    <property type="match status" value="1"/>
</dbReference>
<dbReference type="Pfam" id="PF13177">
    <property type="entry name" value="DNA_pol3_delta2"/>
    <property type="match status" value="1"/>
</dbReference>
<keyword evidence="2" id="KW-0548">Nucleotidyltransferase</keyword>
<keyword evidence="2" id="KW-0808">Transferase</keyword>
<keyword evidence="5" id="KW-1185">Reference proteome</keyword>
<proteinExistence type="predicted"/>
<sequence>MMYPWLQAFQQHLQASFSQRRFHHAQLFFGLEGTGKRYLASNLAEALLCNTTQNELNRCGSCKSCNLLKAQSHPDLFTLSGEQSSIGVDEVRALNDFIFHSAQQGGNKVVVIERIEKMTESAANALLKTLEEPALKRYILMTCNDVSKLKATILSRCNKTQVNIGDNQQVSFWLEQQGINASTHPWAEIFHNQPLLLDKWLKQDSMDEVDNLWKVAHDIDRISDIAALENEINKDPSLLNVFSRFLMSAFKQQVMNGQLNFVQYQHCVASIETFLSDHHQVLGINRTLSLSKLVFGLQRAIKQD</sequence>
<evidence type="ECO:0000313" key="4">
    <source>
        <dbReference type="EMBL" id="KZN32378.1"/>
    </source>
</evidence>
<dbReference type="InterPro" id="IPR027417">
    <property type="entry name" value="P-loop_NTPase"/>
</dbReference>
<dbReference type="PANTHER" id="PTHR11669">
    <property type="entry name" value="REPLICATION FACTOR C / DNA POLYMERASE III GAMMA-TAU SUBUNIT"/>
    <property type="match status" value="1"/>
</dbReference>
<evidence type="ECO:0000256" key="1">
    <source>
        <dbReference type="ARBA" id="ARBA00012417"/>
    </source>
</evidence>
<dbReference type="GO" id="GO:0003887">
    <property type="term" value="F:DNA-directed DNA polymerase activity"/>
    <property type="evidence" value="ECO:0007669"/>
    <property type="project" value="UniProtKB-KW"/>
</dbReference>
<gene>
    <name evidence="4" type="ORF">N475_22110</name>
</gene>
<dbReference type="GO" id="GO:0006261">
    <property type="term" value="P:DNA-templated DNA replication"/>
    <property type="evidence" value="ECO:0007669"/>
    <property type="project" value="TreeGrafter"/>
</dbReference>
<accession>A0A166V8X9</accession>
<comment type="catalytic activity">
    <reaction evidence="3">
        <text>DNA(n) + a 2'-deoxyribonucleoside 5'-triphosphate = DNA(n+1) + diphosphate</text>
        <dbReference type="Rhea" id="RHEA:22508"/>
        <dbReference type="Rhea" id="RHEA-COMP:17339"/>
        <dbReference type="Rhea" id="RHEA-COMP:17340"/>
        <dbReference type="ChEBI" id="CHEBI:33019"/>
        <dbReference type="ChEBI" id="CHEBI:61560"/>
        <dbReference type="ChEBI" id="CHEBI:173112"/>
        <dbReference type="EC" id="2.7.7.7"/>
    </reaction>
</comment>
<comment type="caution">
    <text evidence="4">The sequence shown here is derived from an EMBL/GenBank/DDBJ whole genome shotgun (WGS) entry which is preliminary data.</text>
</comment>
<dbReference type="InterPro" id="IPR004622">
    <property type="entry name" value="DNA_pol_HolB"/>
</dbReference>
<dbReference type="GO" id="GO:0008408">
    <property type="term" value="F:3'-5' exonuclease activity"/>
    <property type="evidence" value="ECO:0007669"/>
    <property type="project" value="InterPro"/>
</dbReference>
<dbReference type="EC" id="2.7.7.7" evidence="1"/>
<dbReference type="Gene3D" id="3.40.50.300">
    <property type="entry name" value="P-loop containing nucleotide triphosphate hydrolases"/>
    <property type="match status" value="1"/>
</dbReference>
<dbReference type="Proteomes" id="UP000076643">
    <property type="component" value="Unassembled WGS sequence"/>
</dbReference>